<evidence type="ECO:0000256" key="7">
    <source>
        <dbReference type="ARBA" id="ARBA00022825"/>
    </source>
</evidence>
<comment type="similarity">
    <text evidence="9">Belongs to the peptidase S1 family. Plasminogen subfamily.</text>
</comment>
<dbReference type="PRINTS" id="PR00018">
    <property type="entry name" value="KRINGLE"/>
</dbReference>
<evidence type="ECO:0000256" key="5">
    <source>
        <dbReference type="ARBA" id="ARBA00022737"/>
    </source>
</evidence>
<dbReference type="PROSITE" id="PS50240">
    <property type="entry name" value="TRYPSIN_DOM"/>
    <property type="match status" value="1"/>
</dbReference>
<dbReference type="CDD" id="cd00190">
    <property type="entry name" value="Tryp_SPc"/>
    <property type="match status" value="1"/>
</dbReference>
<evidence type="ECO:0000259" key="14">
    <source>
        <dbReference type="PROSITE" id="PS50240"/>
    </source>
</evidence>
<keyword evidence="7 11" id="KW-0720">Serine protease</keyword>
<dbReference type="GO" id="GO:0006508">
    <property type="term" value="P:proteolysis"/>
    <property type="evidence" value="ECO:0007669"/>
    <property type="project" value="UniProtKB-KW"/>
</dbReference>
<dbReference type="SMART" id="SM00130">
    <property type="entry name" value="KR"/>
    <property type="match status" value="3"/>
</dbReference>
<dbReference type="FunFam" id="2.40.10.10:FF:000003">
    <property type="entry name" value="Transmembrane serine protease 3"/>
    <property type="match status" value="1"/>
</dbReference>
<dbReference type="InterPro" id="IPR001254">
    <property type="entry name" value="Trypsin_dom"/>
</dbReference>
<evidence type="ECO:0000256" key="6">
    <source>
        <dbReference type="ARBA" id="ARBA00022801"/>
    </source>
</evidence>
<evidence type="ECO:0000256" key="10">
    <source>
        <dbReference type="PROSITE-ProRule" id="PRU00121"/>
    </source>
</evidence>
<feature type="domain" description="Kringle" evidence="13">
    <location>
        <begin position="37"/>
        <end position="115"/>
    </location>
</feature>
<dbReference type="SMART" id="SM00020">
    <property type="entry name" value="Tryp_SPc"/>
    <property type="match status" value="1"/>
</dbReference>
<dbReference type="InterPro" id="IPR009003">
    <property type="entry name" value="Peptidase_S1_PA"/>
</dbReference>
<dbReference type="GO" id="GO:0004252">
    <property type="term" value="F:serine-type endopeptidase activity"/>
    <property type="evidence" value="ECO:0007669"/>
    <property type="project" value="InterPro"/>
</dbReference>
<dbReference type="PANTHER" id="PTHR24261:SF13">
    <property type="entry name" value="PLASMINOGEN"/>
    <property type="match status" value="1"/>
</dbReference>
<keyword evidence="2 10" id="KW-0420">Kringle</keyword>
<evidence type="ECO:0000256" key="4">
    <source>
        <dbReference type="ARBA" id="ARBA00022729"/>
    </source>
</evidence>
<evidence type="ECO:0000256" key="11">
    <source>
        <dbReference type="RuleBase" id="RU363034"/>
    </source>
</evidence>
<evidence type="ECO:0000256" key="3">
    <source>
        <dbReference type="ARBA" id="ARBA00022670"/>
    </source>
</evidence>
<dbReference type="GO" id="GO:0005615">
    <property type="term" value="C:extracellular space"/>
    <property type="evidence" value="ECO:0007669"/>
    <property type="project" value="TreeGrafter"/>
</dbReference>
<evidence type="ECO:0000256" key="9">
    <source>
        <dbReference type="PIRNR" id="PIRNR001152"/>
    </source>
</evidence>
<dbReference type="InterPro" id="IPR043504">
    <property type="entry name" value="Peptidase_S1_PA_chymotrypsin"/>
</dbReference>
<proteinExistence type="inferred from homology"/>
<dbReference type="InterPro" id="IPR024174">
    <property type="entry name" value="HGF/MST1"/>
</dbReference>
<accession>A0A9Q1I1C3</accession>
<dbReference type="SUPFAM" id="SSF50494">
    <property type="entry name" value="Trypsin-like serine proteases"/>
    <property type="match status" value="1"/>
</dbReference>
<feature type="disulfide bond" evidence="10">
    <location>
        <begin position="251"/>
        <end position="290"/>
    </location>
</feature>
<dbReference type="Gene3D" id="2.40.20.10">
    <property type="entry name" value="Plasminogen Kringle 4"/>
    <property type="match status" value="3"/>
</dbReference>
<dbReference type="PROSITE" id="PS00134">
    <property type="entry name" value="TRYPSIN_HIS"/>
    <property type="match status" value="1"/>
</dbReference>
<dbReference type="InterPro" id="IPR013806">
    <property type="entry name" value="Kringle-like"/>
</dbReference>
<feature type="disulfide bond" evidence="10">
    <location>
        <begin position="87"/>
        <end position="110"/>
    </location>
</feature>
<keyword evidence="8 10" id="KW-1015">Disulfide bond</keyword>
<dbReference type="OrthoDB" id="41905at2759"/>
<feature type="disulfide bond" evidence="10">
    <location>
        <begin position="155"/>
        <end position="194"/>
    </location>
</feature>
<dbReference type="AlphaFoldDB" id="A0A9Q1I1C3"/>
<dbReference type="GO" id="GO:0005102">
    <property type="term" value="F:signaling receptor binding"/>
    <property type="evidence" value="ECO:0007669"/>
    <property type="project" value="TreeGrafter"/>
</dbReference>
<dbReference type="SUPFAM" id="SSF57440">
    <property type="entry name" value="Kringle-like"/>
    <property type="match status" value="3"/>
</dbReference>
<dbReference type="Pfam" id="PF00051">
    <property type="entry name" value="Kringle"/>
    <property type="match status" value="3"/>
</dbReference>
<dbReference type="PROSITE" id="PS00021">
    <property type="entry name" value="KRINGLE_1"/>
    <property type="match status" value="3"/>
</dbReference>
<feature type="disulfide bond" evidence="10">
    <location>
        <begin position="59"/>
        <end position="98"/>
    </location>
</feature>
<feature type="disulfide bond" evidence="10">
    <location>
        <begin position="279"/>
        <end position="302"/>
    </location>
</feature>
<dbReference type="InterPro" id="IPR038178">
    <property type="entry name" value="Kringle_sf"/>
</dbReference>
<evidence type="ECO:0000256" key="12">
    <source>
        <dbReference type="SAM" id="SignalP"/>
    </source>
</evidence>
<dbReference type="PRINTS" id="PR00722">
    <property type="entry name" value="CHYMOTRYPSIN"/>
</dbReference>
<evidence type="ECO:0000259" key="13">
    <source>
        <dbReference type="PROSITE" id="PS50070"/>
    </source>
</evidence>
<feature type="chain" id="PRO_5040215377" description="Plasminogen" evidence="12">
    <location>
        <begin position="28"/>
        <end position="561"/>
    </location>
</feature>
<keyword evidence="6 11" id="KW-0378">Hydrolase</keyword>
<dbReference type="Pfam" id="PF00089">
    <property type="entry name" value="Trypsin"/>
    <property type="match status" value="1"/>
</dbReference>
<feature type="signal peptide" evidence="12">
    <location>
        <begin position="1"/>
        <end position="27"/>
    </location>
</feature>
<dbReference type="PANTHER" id="PTHR24261">
    <property type="entry name" value="PLASMINOGEN-RELATED"/>
    <property type="match status" value="1"/>
</dbReference>
<keyword evidence="16" id="KW-1185">Reference proteome</keyword>
<organism evidence="15 16">
    <name type="scientific">Conger conger</name>
    <name type="common">Conger eel</name>
    <name type="synonym">Muraena conger</name>
    <dbReference type="NCBI Taxonomy" id="82655"/>
    <lineage>
        <taxon>Eukaryota</taxon>
        <taxon>Metazoa</taxon>
        <taxon>Chordata</taxon>
        <taxon>Craniata</taxon>
        <taxon>Vertebrata</taxon>
        <taxon>Euteleostomi</taxon>
        <taxon>Actinopterygii</taxon>
        <taxon>Neopterygii</taxon>
        <taxon>Teleostei</taxon>
        <taxon>Anguilliformes</taxon>
        <taxon>Congridae</taxon>
        <taxon>Conger</taxon>
    </lineage>
</organism>
<evidence type="ECO:0000256" key="1">
    <source>
        <dbReference type="ARBA" id="ARBA00022542"/>
    </source>
</evidence>
<dbReference type="InterPro" id="IPR033116">
    <property type="entry name" value="TRYPSIN_SER"/>
</dbReference>
<evidence type="ECO:0008006" key="17">
    <source>
        <dbReference type="Google" id="ProtNLM"/>
    </source>
</evidence>
<keyword evidence="4 12" id="KW-0732">Signal</keyword>
<evidence type="ECO:0000256" key="2">
    <source>
        <dbReference type="ARBA" id="ARBA00022572"/>
    </source>
</evidence>
<dbReference type="InterPro" id="IPR001314">
    <property type="entry name" value="Peptidase_S1A"/>
</dbReference>
<comment type="caution">
    <text evidence="15">The sequence shown here is derived from an EMBL/GenBank/DDBJ whole genome shotgun (WGS) entry which is preliminary data.</text>
</comment>
<dbReference type="InterPro" id="IPR050759">
    <property type="entry name" value="Serine_protease_kringle"/>
</dbReference>
<protein>
    <recommendedName>
        <fullName evidence="17">Plasminogen</fullName>
    </recommendedName>
</protein>
<sequence>MLCPACQWHIMKLNISLLLCNLLSAASEPPTIVEELTCACGDGSTYRGTISETESGKTCQLWASQNPHEHSRTPENYPCKGLKSNYCRNPDNERMPWCYTTDPGTRWEYCKLPTCGNEPVPASEPPTIVEELTCACGDGSTYRGTISETESGKTCQLWASQNPHEHSRTPEKYPCKGLKSNYCRNPDNERMPWCYTTDPGTRWEYCKLPTCGNEPVPASEPPTILEELTCATGDGSAYRGTISETESGKTCQLWASQNPHEHSRTPENYPWKGLKSNYCRNPDNERMPWCYTTDPGTRWEYCKVPTCGNEPVPAGLKCGQAKVKPGKCFNRIVGGCESKPHSWPWQISLRTNSQQHFCRGTLIKPQWVVTAAHCLESTRPTAYKVYLGTHTEKADEASKQVRDVTKLILEPRKLDIALLKLDSPAIINDMVMPACLPEKDYIVPNLAECHVTGWGETQGTGGEGVLKQSGLPVIENKVCNRPAYLSGRVRDHEMCAGYIEGGTDSCQGDSGGPLVCHSDNTFILQGVTSWGLGCGNPMKPGVYTRVSKFVDWIAEEIKNNS</sequence>
<dbReference type="InterPro" id="IPR018056">
    <property type="entry name" value="Kringle_CS"/>
</dbReference>
<dbReference type="PIRSF" id="PIRSF001152">
    <property type="entry name" value="HGF_MST1"/>
    <property type="match status" value="1"/>
</dbReference>
<dbReference type="PROSITE" id="PS00135">
    <property type="entry name" value="TRYPSIN_SER"/>
    <property type="match status" value="1"/>
</dbReference>
<evidence type="ECO:0000313" key="15">
    <source>
        <dbReference type="EMBL" id="KAJ8275137.1"/>
    </source>
</evidence>
<dbReference type="CDD" id="cd00108">
    <property type="entry name" value="KR"/>
    <property type="match status" value="3"/>
</dbReference>
<feature type="domain" description="Kringle" evidence="13">
    <location>
        <begin position="133"/>
        <end position="211"/>
    </location>
</feature>
<feature type="disulfide bond" evidence="10">
    <location>
        <begin position="134"/>
        <end position="211"/>
    </location>
</feature>
<feature type="disulfide bond" evidence="10">
    <location>
        <begin position="38"/>
        <end position="115"/>
    </location>
</feature>
<dbReference type="InterPro" id="IPR018114">
    <property type="entry name" value="TRYPSIN_HIS"/>
</dbReference>
<gene>
    <name evidence="15" type="ORF">COCON_G00097620</name>
</gene>
<feature type="domain" description="Kringle" evidence="13">
    <location>
        <begin position="229"/>
        <end position="307"/>
    </location>
</feature>
<dbReference type="InterPro" id="IPR000001">
    <property type="entry name" value="Kringle"/>
</dbReference>
<keyword evidence="5" id="KW-0677">Repeat</keyword>
<name>A0A9Q1I1C3_CONCO</name>
<evidence type="ECO:0000256" key="8">
    <source>
        <dbReference type="ARBA" id="ARBA00023157"/>
    </source>
</evidence>
<dbReference type="FunFam" id="2.40.20.10:FF:000011">
    <property type="entry name" value="Plasminogen"/>
    <property type="match status" value="3"/>
</dbReference>
<dbReference type="PROSITE" id="PS50070">
    <property type="entry name" value="KRINGLE_2"/>
    <property type="match status" value="3"/>
</dbReference>
<feature type="domain" description="Peptidase S1" evidence="14">
    <location>
        <begin position="332"/>
        <end position="558"/>
    </location>
</feature>
<feature type="disulfide bond" evidence="10">
    <location>
        <begin position="230"/>
        <end position="307"/>
    </location>
</feature>
<feature type="disulfide bond" evidence="10">
    <location>
        <begin position="183"/>
        <end position="206"/>
    </location>
</feature>
<reference evidence="15" key="1">
    <citation type="journal article" date="2023" name="Science">
        <title>Genome structures resolve the early diversification of teleost fishes.</title>
        <authorList>
            <person name="Parey E."/>
            <person name="Louis A."/>
            <person name="Montfort J."/>
            <person name="Bouchez O."/>
            <person name="Roques C."/>
            <person name="Iampietro C."/>
            <person name="Lluch J."/>
            <person name="Castinel A."/>
            <person name="Donnadieu C."/>
            <person name="Desvignes T."/>
            <person name="Floi Bucao C."/>
            <person name="Jouanno E."/>
            <person name="Wen M."/>
            <person name="Mejri S."/>
            <person name="Dirks R."/>
            <person name="Jansen H."/>
            <person name="Henkel C."/>
            <person name="Chen W.J."/>
            <person name="Zahm M."/>
            <person name="Cabau C."/>
            <person name="Klopp C."/>
            <person name="Thompson A.W."/>
            <person name="Robinson-Rechavi M."/>
            <person name="Braasch I."/>
            <person name="Lecointre G."/>
            <person name="Bobe J."/>
            <person name="Postlethwait J.H."/>
            <person name="Berthelot C."/>
            <person name="Roest Crollius H."/>
            <person name="Guiguen Y."/>
        </authorList>
    </citation>
    <scope>NUCLEOTIDE SEQUENCE</scope>
    <source>
        <strain evidence="15">Concon-B</strain>
    </source>
</reference>
<keyword evidence="3 11" id="KW-0645">Protease</keyword>
<dbReference type="Gene3D" id="2.40.10.10">
    <property type="entry name" value="Trypsin-like serine proteases"/>
    <property type="match status" value="1"/>
</dbReference>
<dbReference type="EMBL" id="JAFJMO010000006">
    <property type="protein sequence ID" value="KAJ8275137.1"/>
    <property type="molecule type" value="Genomic_DNA"/>
</dbReference>
<evidence type="ECO:0000313" key="16">
    <source>
        <dbReference type="Proteomes" id="UP001152803"/>
    </source>
</evidence>
<keyword evidence="1 9" id="KW-0721">Serine protease homolog</keyword>
<dbReference type="Proteomes" id="UP001152803">
    <property type="component" value="Unassembled WGS sequence"/>
</dbReference>